<gene>
    <name evidence="1" type="ORF">HGA10_25455</name>
</gene>
<comment type="caution">
    <text evidence="1">The sequence shown here is derived from an EMBL/GenBank/DDBJ whole genome shotgun (WGS) entry which is preliminary data.</text>
</comment>
<name>A0A846WEG9_9NOCA</name>
<evidence type="ECO:0000313" key="2">
    <source>
        <dbReference type="Proteomes" id="UP000572007"/>
    </source>
</evidence>
<proteinExistence type="predicted"/>
<dbReference type="RefSeq" id="WP_067641386.1">
    <property type="nucleotide sequence ID" value="NZ_JAAXOM010000007.1"/>
</dbReference>
<evidence type="ECO:0000313" key="1">
    <source>
        <dbReference type="EMBL" id="NKX90638.1"/>
    </source>
</evidence>
<dbReference type="Proteomes" id="UP000572007">
    <property type="component" value="Unassembled WGS sequence"/>
</dbReference>
<keyword evidence="2" id="KW-1185">Reference proteome</keyword>
<dbReference type="Pfam" id="PF16259">
    <property type="entry name" value="DUF4913"/>
    <property type="match status" value="1"/>
</dbReference>
<dbReference type="InterPro" id="IPR032584">
    <property type="entry name" value="DUF4913"/>
</dbReference>
<dbReference type="EMBL" id="JAAXOM010000007">
    <property type="protein sequence ID" value="NKX90638.1"/>
    <property type="molecule type" value="Genomic_DNA"/>
</dbReference>
<dbReference type="AlphaFoldDB" id="A0A846WEG9"/>
<sequence>MGSSELPPQAYDSVAEWVAEYFVVLYGDDLAYRRGEPLRWCPEWWCHPGAAVRLDALWRAWEYYRARGGPAMSTWLLDHADPHVSRLTAPNGPFRRCSVEDGHQDSSALPVEMPESWGFSMFKQV</sequence>
<reference evidence="1 2" key="1">
    <citation type="submission" date="2020-04" db="EMBL/GenBank/DDBJ databases">
        <title>MicrobeNet Type strains.</title>
        <authorList>
            <person name="Nicholson A.C."/>
        </authorList>
    </citation>
    <scope>NUCLEOTIDE SEQUENCE [LARGE SCALE GENOMIC DNA]</scope>
    <source>
        <strain evidence="1 2">DSM 44960</strain>
    </source>
</reference>
<organism evidence="1 2">
    <name type="scientific">Nocardia coubleae</name>
    <dbReference type="NCBI Taxonomy" id="356147"/>
    <lineage>
        <taxon>Bacteria</taxon>
        <taxon>Bacillati</taxon>
        <taxon>Actinomycetota</taxon>
        <taxon>Actinomycetes</taxon>
        <taxon>Mycobacteriales</taxon>
        <taxon>Nocardiaceae</taxon>
        <taxon>Nocardia</taxon>
    </lineage>
</organism>
<protein>
    <submittedName>
        <fullName evidence="1">DUF4913 domain-containing protein</fullName>
    </submittedName>
</protein>
<accession>A0A846WEG9</accession>